<dbReference type="InterPro" id="IPR051604">
    <property type="entry name" value="Ergot_Alk_Oxidoreductase"/>
</dbReference>
<dbReference type="Gene3D" id="3.40.50.720">
    <property type="entry name" value="NAD(P)-binding Rossmann-like Domain"/>
    <property type="match status" value="1"/>
</dbReference>
<evidence type="ECO:0000313" key="2">
    <source>
        <dbReference type="EMBL" id="GHF25876.1"/>
    </source>
</evidence>
<dbReference type="CDD" id="cd05269">
    <property type="entry name" value="TMR_SDR_a"/>
    <property type="match status" value="1"/>
</dbReference>
<dbReference type="RefSeq" id="WP_191248937.1">
    <property type="nucleotide sequence ID" value="NZ_BNAU01000011.1"/>
</dbReference>
<sequence length="288" mass="30675">MGRIAVTGATGQLGSRVAALLAERGVAQRLCVRNPARAPEIEGAEVVAADYADAAGFRAALDGVSTLFLVSGHEGPERMDLHRNAVRAAAEAGVDRVVYTSFLGAAPLATFTFAREHAETERLIRESGLRLTALRNTLYADVAPHFVGSDGVLRGPAADGRLAWVARQDVARLAVECLLDDGHANQVYDVTGPEAIDLHETAAVLSEVTGREITYHAETLDEARASRAGARDWEIDGWVGSYAAIATGEVAVTSHTVEHVTGRRPWTFAEFLAAEPRAWAHLHAPGRG</sequence>
<protein>
    <submittedName>
        <fullName evidence="2">NAD(P)-dependent oxidoreductase</fullName>
    </submittedName>
</protein>
<dbReference type="PANTHER" id="PTHR43162">
    <property type="match status" value="1"/>
</dbReference>
<keyword evidence="3" id="KW-1185">Reference proteome</keyword>
<dbReference type="PANTHER" id="PTHR43162:SF1">
    <property type="entry name" value="PRESTALK A DIFFERENTIATION PROTEIN A"/>
    <property type="match status" value="1"/>
</dbReference>
<dbReference type="InterPro" id="IPR016040">
    <property type="entry name" value="NAD(P)-bd_dom"/>
</dbReference>
<evidence type="ECO:0000259" key="1">
    <source>
        <dbReference type="Pfam" id="PF13460"/>
    </source>
</evidence>
<evidence type="ECO:0000313" key="3">
    <source>
        <dbReference type="Proteomes" id="UP000605897"/>
    </source>
</evidence>
<name>A0ABQ3JE84_9PSEU</name>
<dbReference type="EMBL" id="BNAU01000011">
    <property type="protein sequence ID" value="GHF25876.1"/>
    <property type="molecule type" value="Genomic_DNA"/>
</dbReference>
<dbReference type="SUPFAM" id="SSF51735">
    <property type="entry name" value="NAD(P)-binding Rossmann-fold domains"/>
    <property type="match status" value="1"/>
</dbReference>
<dbReference type="Gene3D" id="3.90.25.10">
    <property type="entry name" value="UDP-galactose 4-epimerase, domain 1"/>
    <property type="match status" value="1"/>
</dbReference>
<gene>
    <name evidence="2" type="primary">ytfG</name>
    <name evidence="2" type="ORF">GCM10017786_70090</name>
</gene>
<dbReference type="InterPro" id="IPR036291">
    <property type="entry name" value="NAD(P)-bd_dom_sf"/>
</dbReference>
<dbReference type="Pfam" id="PF13460">
    <property type="entry name" value="NAD_binding_10"/>
    <property type="match status" value="1"/>
</dbReference>
<feature type="domain" description="NAD(P)-binding" evidence="1">
    <location>
        <begin position="8"/>
        <end position="180"/>
    </location>
</feature>
<reference evidence="3" key="1">
    <citation type="journal article" date="2019" name="Int. J. Syst. Evol. Microbiol.">
        <title>The Global Catalogue of Microorganisms (GCM) 10K type strain sequencing project: providing services to taxonomists for standard genome sequencing and annotation.</title>
        <authorList>
            <consortium name="The Broad Institute Genomics Platform"/>
            <consortium name="The Broad Institute Genome Sequencing Center for Infectious Disease"/>
            <person name="Wu L."/>
            <person name="Ma J."/>
        </authorList>
    </citation>
    <scope>NUCLEOTIDE SEQUENCE [LARGE SCALE GENOMIC DNA]</scope>
    <source>
        <strain evidence="3">CGMCC 4.7677</strain>
    </source>
</reference>
<proteinExistence type="predicted"/>
<organism evidence="2 3">
    <name type="scientific">Amycolatopsis deserti</name>
    <dbReference type="NCBI Taxonomy" id="185696"/>
    <lineage>
        <taxon>Bacteria</taxon>
        <taxon>Bacillati</taxon>
        <taxon>Actinomycetota</taxon>
        <taxon>Actinomycetes</taxon>
        <taxon>Pseudonocardiales</taxon>
        <taxon>Pseudonocardiaceae</taxon>
        <taxon>Amycolatopsis</taxon>
    </lineage>
</organism>
<comment type="caution">
    <text evidence="2">The sequence shown here is derived from an EMBL/GenBank/DDBJ whole genome shotgun (WGS) entry which is preliminary data.</text>
</comment>
<dbReference type="Proteomes" id="UP000605897">
    <property type="component" value="Unassembled WGS sequence"/>
</dbReference>
<accession>A0ABQ3JE84</accession>